<feature type="region of interest" description="Disordered" evidence="1">
    <location>
        <begin position="31"/>
        <end position="63"/>
    </location>
</feature>
<dbReference type="EMBL" id="JAJIRN010000012">
    <property type="protein sequence ID" value="MCV2371076.1"/>
    <property type="molecule type" value="Genomic_DNA"/>
</dbReference>
<dbReference type="Proteomes" id="UP001209701">
    <property type="component" value="Unassembled WGS sequence"/>
</dbReference>
<keyword evidence="4" id="KW-1185">Reference proteome</keyword>
<feature type="signal peptide" evidence="2">
    <location>
        <begin position="1"/>
        <end position="25"/>
    </location>
</feature>
<evidence type="ECO:0000256" key="1">
    <source>
        <dbReference type="SAM" id="MobiDB-lite"/>
    </source>
</evidence>
<dbReference type="RefSeq" id="WP_263573656.1">
    <property type="nucleotide sequence ID" value="NZ_JAJIRN010000012.1"/>
</dbReference>
<comment type="caution">
    <text evidence="3">The sequence shown here is derived from an EMBL/GenBank/DDBJ whole genome shotgun (WGS) entry which is preliminary data.</text>
</comment>
<keyword evidence="2" id="KW-0732">Signal</keyword>
<accession>A0ABT2YLZ6</accession>
<evidence type="ECO:0000313" key="4">
    <source>
        <dbReference type="Proteomes" id="UP001209701"/>
    </source>
</evidence>
<organism evidence="3 4">
    <name type="scientific">Roseateles oligotrophus</name>
    <dbReference type="NCBI Taxonomy" id="1769250"/>
    <lineage>
        <taxon>Bacteria</taxon>
        <taxon>Pseudomonadati</taxon>
        <taxon>Pseudomonadota</taxon>
        <taxon>Betaproteobacteria</taxon>
        <taxon>Burkholderiales</taxon>
        <taxon>Sphaerotilaceae</taxon>
        <taxon>Roseateles</taxon>
    </lineage>
</organism>
<feature type="chain" id="PRO_5047490566" description="Lipoprotein" evidence="2">
    <location>
        <begin position="26"/>
        <end position="93"/>
    </location>
</feature>
<gene>
    <name evidence="3" type="ORF">LNV07_23555</name>
</gene>
<proteinExistence type="predicted"/>
<evidence type="ECO:0000313" key="3">
    <source>
        <dbReference type="EMBL" id="MCV2371076.1"/>
    </source>
</evidence>
<evidence type="ECO:0008006" key="5">
    <source>
        <dbReference type="Google" id="ProtNLM"/>
    </source>
</evidence>
<name>A0ABT2YLZ6_9BURK</name>
<sequence length="93" mass="9530">MQTNHDKRINSTAALGLATLLSLGAAGCAGPAPTTAAKQPYEAPETVTGSMLKRAPARPKTPQTPAEAAELEALRKEISLQGNAHIDKGGAAR</sequence>
<evidence type="ECO:0000256" key="2">
    <source>
        <dbReference type="SAM" id="SignalP"/>
    </source>
</evidence>
<dbReference type="PROSITE" id="PS51257">
    <property type="entry name" value="PROKAR_LIPOPROTEIN"/>
    <property type="match status" value="1"/>
</dbReference>
<protein>
    <recommendedName>
        <fullName evidence="5">Lipoprotein</fullName>
    </recommendedName>
</protein>
<reference evidence="3 4" key="1">
    <citation type="submission" date="2021-11" db="EMBL/GenBank/DDBJ databases">
        <authorList>
            <person name="Liang Q."/>
            <person name="Mou H."/>
            <person name="Liu Z."/>
        </authorList>
    </citation>
    <scope>NUCLEOTIDE SEQUENCE [LARGE SCALE GENOMIC DNA]</scope>
    <source>
        <strain evidence="3 4">CHU3</strain>
    </source>
</reference>